<evidence type="ECO:0000313" key="1">
    <source>
        <dbReference type="EMBL" id="WEK13848.1"/>
    </source>
</evidence>
<sequence length="194" mass="20728">MPELSVEADPRLWSVVPLESEAEPWLRALLEGRTDEQQARILLAADLAVTAREAAPDSLVLLLCEPVSGLYATLGFLVTEAPAFRDAARAEELALTLTPSPWPPTTTPFTAGAVSGWRVTVLFSDEDAASDEQTTDGADASPVTPLGWVRTTYVLDLDDRLVVGQLSPLAPEAGAVALALTEQLLPTLEMDHRG</sequence>
<gene>
    <name evidence="1" type="ORF">P0Y48_01130</name>
</gene>
<organism evidence="1 2">
    <name type="scientific">Candidatus Microbacterium phytovorans</name>
    <dbReference type="NCBI Taxonomy" id="3121374"/>
    <lineage>
        <taxon>Bacteria</taxon>
        <taxon>Bacillati</taxon>
        <taxon>Actinomycetota</taxon>
        <taxon>Actinomycetes</taxon>
        <taxon>Micrococcales</taxon>
        <taxon>Microbacteriaceae</taxon>
        <taxon>Microbacterium</taxon>
    </lineage>
</organism>
<evidence type="ECO:0000313" key="2">
    <source>
        <dbReference type="Proteomes" id="UP001213972"/>
    </source>
</evidence>
<dbReference type="EMBL" id="CP119321">
    <property type="protein sequence ID" value="WEK13848.1"/>
    <property type="molecule type" value="Genomic_DNA"/>
</dbReference>
<proteinExistence type="predicted"/>
<accession>A0AAJ6B389</accession>
<dbReference type="Proteomes" id="UP001213972">
    <property type="component" value="Chromosome"/>
</dbReference>
<reference evidence="1" key="1">
    <citation type="submission" date="2023-03" db="EMBL/GenBank/DDBJ databases">
        <title>Andean soil-derived lignocellulolytic bacterial consortium as a source of novel taxa and putative plastic-active enzymes.</title>
        <authorList>
            <person name="Diaz-Garcia L."/>
            <person name="Chuvochina M."/>
            <person name="Feuerriegel G."/>
            <person name="Bunk B."/>
            <person name="Sproer C."/>
            <person name="Streit W.R."/>
            <person name="Rodriguez L.M."/>
            <person name="Overmann J."/>
            <person name="Jimenez D.J."/>
        </authorList>
    </citation>
    <scope>NUCLEOTIDE SEQUENCE</scope>
    <source>
        <strain evidence="1">MAG 4610</strain>
    </source>
</reference>
<dbReference type="AlphaFoldDB" id="A0AAJ6B389"/>
<protein>
    <submittedName>
        <fullName evidence="1">Uncharacterized protein</fullName>
    </submittedName>
</protein>
<name>A0AAJ6B389_9MICO</name>